<feature type="region of interest" description="Disordered" evidence="1">
    <location>
        <begin position="128"/>
        <end position="245"/>
    </location>
</feature>
<evidence type="ECO:0000313" key="3">
    <source>
        <dbReference type="EMBL" id="KAF2274995.1"/>
    </source>
</evidence>
<evidence type="ECO:0000313" key="4">
    <source>
        <dbReference type="Proteomes" id="UP000800097"/>
    </source>
</evidence>
<gene>
    <name evidence="3" type="ORF">EI97DRAFT_84159</name>
</gene>
<protein>
    <recommendedName>
        <fullName evidence="2">DUF7730 domain-containing protein</fullName>
    </recommendedName>
</protein>
<evidence type="ECO:0000259" key="2">
    <source>
        <dbReference type="Pfam" id="PF24864"/>
    </source>
</evidence>
<name>A0A6A6JFE4_WESOR</name>
<dbReference type="GeneID" id="54556313"/>
<dbReference type="InterPro" id="IPR056632">
    <property type="entry name" value="DUF7730"/>
</dbReference>
<proteinExistence type="predicted"/>
<organism evidence="3 4">
    <name type="scientific">Westerdykella ornata</name>
    <dbReference type="NCBI Taxonomy" id="318751"/>
    <lineage>
        <taxon>Eukaryota</taxon>
        <taxon>Fungi</taxon>
        <taxon>Dikarya</taxon>
        <taxon>Ascomycota</taxon>
        <taxon>Pezizomycotina</taxon>
        <taxon>Dothideomycetes</taxon>
        <taxon>Pleosporomycetidae</taxon>
        <taxon>Pleosporales</taxon>
        <taxon>Sporormiaceae</taxon>
        <taxon>Westerdykella</taxon>
    </lineage>
</organism>
<dbReference type="RefSeq" id="XP_033652534.1">
    <property type="nucleotide sequence ID" value="XM_033803138.1"/>
</dbReference>
<dbReference type="PANTHER" id="PTHR38790">
    <property type="entry name" value="2EXR DOMAIN-CONTAINING PROTEIN-RELATED"/>
    <property type="match status" value="1"/>
</dbReference>
<accession>A0A6A6JFE4</accession>
<dbReference type="Proteomes" id="UP000800097">
    <property type="component" value="Unassembled WGS sequence"/>
</dbReference>
<reference evidence="3" key="1">
    <citation type="journal article" date="2020" name="Stud. Mycol.">
        <title>101 Dothideomycetes genomes: a test case for predicting lifestyles and emergence of pathogens.</title>
        <authorList>
            <person name="Haridas S."/>
            <person name="Albert R."/>
            <person name="Binder M."/>
            <person name="Bloem J."/>
            <person name="Labutti K."/>
            <person name="Salamov A."/>
            <person name="Andreopoulos B."/>
            <person name="Baker S."/>
            <person name="Barry K."/>
            <person name="Bills G."/>
            <person name="Bluhm B."/>
            <person name="Cannon C."/>
            <person name="Castanera R."/>
            <person name="Culley D."/>
            <person name="Daum C."/>
            <person name="Ezra D."/>
            <person name="Gonzalez J."/>
            <person name="Henrissat B."/>
            <person name="Kuo A."/>
            <person name="Liang C."/>
            <person name="Lipzen A."/>
            <person name="Lutzoni F."/>
            <person name="Magnuson J."/>
            <person name="Mondo S."/>
            <person name="Nolan M."/>
            <person name="Ohm R."/>
            <person name="Pangilinan J."/>
            <person name="Park H.-J."/>
            <person name="Ramirez L."/>
            <person name="Alfaro M."/>
            <person name="Sun H."/>
            <person name="Tritt A."/>
            <person name="Yoshinaga Y."/>
            <person name="Zwiers L.-H."/>
            <person name="Turgeon B."/>
            <person name="Goodwin S."/>
            <person name="Spatafora J."/>
            <person name="Crous P."/>
            <person name="Grigoriev I."/>
        </authorList>
    </citation>
    <scope>NUCLEOTIDE SEQUENCE</scope>
    <source>
        <strain evidence="3">CBS 379.55</strain>
    </source>
</reference>
<feature type="compositionally biased region" description="Basic and acidic residues" evidence="1">
    <location>
        <begin position="91"/>
        <end position="105"/>
    </location>
</feature>
<dbReference type="EMBL" id="ML986499">
    <property type="protein sequence ID" value="KAF2274995.1"/>
    <property type="molecule type" value="Genomic_DNA"/>
</dbReference>
<feature type="compositionally biased region" description="Polar residues" evidence="1">
    <location>
        <begin position="228"/>
        <end position="240"/>
    </location>
</feature>
<dbReference type="PANTHER" id="PTHR38790:SF4">
    <property type="entry name" value="2EXR DOMAIN-CONTAINING PROTEIN"/>
    <property type="match status" value="1"/>
</dbReference>
<feature type="domain" description="DUF7730" evidence="2">
    <location>
        <begin position="278"/>
        <end position="396"/>
    </location>
</feature>
<dbReference type="Pfam" id="PF24864">
    <property type="entry name" value="DUF7730"/>
    <property type="match status" value="1"/>
</dbReference>
<feature type="region of interest" description="Disordered" evidence="1">
    <location>
        <begin position="91"/>
        <end position="115"/>
    </location>
</feature>
<evidence type="ECO:0000256" key="1">
    <source>
        <dbReference type="SAM" id="MobiDB-lite"/>
    </source>
</evidence>
<keyword evidence="4" id="KW-1185">Reference proteome</keyword>
<dbReference type="OrthoDB" id="5413827at2759"/>
<feature type="compositionally biased region" description="Basic and acidic residues" evidence="1">
    <location>
        <begin position="14"/>
        <end position="34"/>
    </location>
</feature>
<feature type="compositionally biased region" description="Basic and acidic residues" evidence="1">
    <location>
        <begin position="128"/>
        <end position="155"/>
    </location>
</feature>
<feature type="region of interest" description="Disordered" evidence="1">
    <location>
        <begin position="1"/>
        <end position="71"/>
    </location>
</feature>
<dbReference type="AlphaFoldDB" id="A0A6A6JFE4"/>
<feature type="compositionally biased region" description="Basic residues" evidence="1">
    <location>
        <begin position="212"/>
        <end position="222"/>
    </location>
</feature>
<sequence>MPKRTYSRRNMSMKPDDKDKGDMERWKRQKKDENPSLPSDARMRLNDNKKKLRRPFGGPISILDGETGLGEVELPKPKGLIDRSLANKCHERDRRTLTKPHENVKRLTPNSAMHSLYGGDLKAFLSEQKQRQETKNRLQNRELSSHGSRSEKDMNVKCPQPQLSAKKAKEKAMAADSNGAPQRRLARPLSASECTTTTVADKDTHEFGQVRIPRKPSNPKRSFHSEQFRGSQGSPLSHQKSPYIPRSNEVKILSLPSRDILKRTLDSESSEAKLWYVNQTQSPLLRLPKDIRTKIFEHVFEEGRTIHIGLDAFISEKDRKENPHCKPGYWRKAYSGHLYLASEKRYPADRKVPISFLNRVCRQMYRETRLLPYKYDTLSFDSSLVMNAFLLLDQKLAHAHDEIQSIVVGPGPPEELPQPNLLKYLGGLVVAVRRVSWGVEYYQVVRGETGPRLKTMRI</sequence>